<proteinExistence type="predicted"/>
<dbReference type="STRING" id="7240.B4QTE6"/>
<feature type="region of interest" description="Disordered" evidence="1">
    <location>
        <begin position="29"/>
        <end position="195"/>
    </location>
</feature>
<feature type="compositionally biased region" description="Basic residues" evidence="1">
    <location>
        <begin position="36"/>
        <end position="58"/>
    </location>
</feature>
<protein>
    <submittedName>
        <fullName evidence="2">GD20119</fullName>
    </submittedName>
</protein>
<sequence>MIIGSAMMMLPPLVCVAYRNSGAPDFLGDLSGISPMRRRHHPRGTRRGRPRGSTRRGGGHGSIPRVLTPTQAATPAVPATATQAAAAGTSSPLPQQEVSGGGDNTGVPLNEEEYRTSPSGQSAGVSCKRGPGRPRSKTATPVSRGTRGAPRARRPMGPLLVPLGRSPDDTPPGSSPATSRAPSPSAGSHGAVGPE</sequence>
<dbReference type="HOGENOM" id="CLU_1397703_0_0_1"/>
<accession>B4QTE6</accession>
<dbReference type="OrthoDB" id="5847120at2759"/>
<keyword evidence="3" id="KW-1185">Reference proteome</keyword>
<feature type="compositionally biased region" description="Low complexity" evidence="1">
    <location>
        <begin position="175"/>
        <end position="188"/>
    </location>
</feature>
<organism evidence="2 3">
    <name type="scientific">Drosophila simulans</name>
    <name type="common">Fruit fly</name>
    <dbReference type="NCBI Taxonomy" id="7240"/>
    <lineage>
        <taxon>Eukaryota</taxon>
        <taxon>Metazoa</taxon>
        <taxon>Ecdysozoa</taxon>
        <taxon>Arthropoda</taxon>
        <taxon>Hexapoda</taxon>
        <taxon>Insecta</taxon>
        <taxon>Pterygota</taxon>
        <taxon>Neoptera</taxon>
        <taxon>Endopterygota</taxon>
        <taxon>Diptera</taxon>
        <taxon>Brachycera</taxon>
        <taxon>Muscomorpha</taxon>
        <taxon>Ephydroidea</taxon>
        <taxon>Drosophilidae</taxon>
        <taxon>Drosophila</taxon>
        <taxon>Sophophora</taxon>
    </lineage>
</organism>
<gene>
    <name evidence="2" type="primary">Dsim\GD20119</name>
    <name evidence="2" type="ORF">Dsim_GD20119</name>
</gene>
<dbReference type="Bgee" id="FBgn0191593">
    <property type="expression patterns" value="Expressed in embryo and 3 other cell types or tissues"/>
</dbReference>
<dbReference type="OMA" id="GSAMMML"/>
<evidence type="ECO:0000313" key="2">
    <source>
        <dbReference type="EMBL" id="EDX12348.1"/>
    </source>
</evidence>
<dbReference type="AlphaFoldDB" id="B4QTE6"/>
<dbReference type="Proteomes" id="UP000000304">
    <property type="component" value="Chromosome 3R"/>
</dbReference>
<feature type="compositionally biased region" description="Low complexity" evidence="1">
    <location>
        <begin position="68"/>
        <end position="87"/>
    </location>
</feature>
<evidence type="ECO:0000313" key="3">
    <source>
        <dbReference type="Proteomes" id="UP000000304"/>
    </source>
</evidence>
<evidence type="ECO:0000256" key="1">
    <source>
        <dbReference type="SAM" id="MobiDB-lite"/>
    </source>
</evidence>
<dbReference type="EMBL" id="CM000364">
    <property type="protein sequence ID" value="EDX12348.1"/>
    <property type="molecule type" value="Genomic_DNA"/>
</dbReference>
<dbReference type="PhylomeDB" id="B4QTE6"/>
<name>B4QTE6_DROSI</name>
<reference evidence="2 3" key="1">
    <citation type="journal article" date="2007" name="Nature">
        <title>Evolution of genes and genomes on the Drosophila phylogeny.</title>
        <authorList>
            <consortium name="Drosophila 12 Genomes Consortium"/>
            <person name="Clark A.G."/>
            <person name="Eisen M.B."/>
            <person name="Smith D.R."/>
            <person name="Bergman C.M."/>
            <person name="Oliver B."/>
            <person name="Markow T.A."/>
            <person name="Kaufman T.C."/>
            <person name="Kellis M."/>
            <person name="Gelbart W."/>
            <person name="Iyer V.N."/>
            <person name="Pollard D.A."/>
            <person name="Sackton T.B."/>
            <person name="Larracuente A.M."/>
            <person name="Singh N.D."/>
            <person name="Abad J.P."/>
            <person name="Abt D.N."/>
            <person name="Adryan B."/>
            <person name="Aguade M."/>
            <person name="Akashi H."/>
            <person name="Anderson W.W."/>
            <person name="Aquadro C.F."/>
            <person name="Ardell D.H."/>
            <person name="Arguello R."/>
            <person name="Artieri C.G."/>
            <person name="Barbash D.A."/>
            <person name="Barker D."/>
            <person name="Barsanti P."/>
            <person name="Batterham P."/>
            <person name="Batzoglou S."/>
            <person name="Begun D."/>
            <person name="Bhutkar A."/>
            <person name="Blanco E."/>
            <person name="Bosak S.A."/>
            <person name="Bradley R.K."/>
            <person name="Brand A.D."/>
            <person name="Brent M.R."/>
            <person name="Brooks A.N."/>
            <person name="Brown R.H."/>
            <person name="Butlin R.K."/>
            <person name="Caggese C."/>
            <person name="Calvi B.R."/>
            <person name="Bernardo de Carvalho A."/>
            <person name="Caspi A."/>
            <person name="Castrezana S."/>
            <person name="Celniker S.E."/>
            <person name="Chang J.L."/>
            <person name="Chapple C."/>
            <person name="Chatterji S."/>
            <person name="Chinwalla A."/>
            <person name="Civetta A."/>
            <person name="Clifton S.W."/>
            <person name="Comeron J.M."/>
            <person name="Costello J.C."/>
            <person name="Coyne J.A."/>
            <person name="Daub J."/>
            <person name="David R.G."/>
            <person name="Delcher A.L."/>
            <person name="Delehaunty K."/>
            <person name="Do C.B."/>
            <person name="Ebling H."/>
            <person name="Edwards K."/>
            <person name="Eickbush T."/>
            <person name="Evans J.D."/>
            <person name="Filipski A."/>
            <person name="Findeiss S."/>
            <person name="Freyhult E."/>
            <person name="Fulton L."/>
            <person name="Fulton R."/>
            <person name="Garcia A.C."/>
            <person name="Gardiner A."/>
            <person name="Garfield D.A."/>
            <person name="Garvin B.E."/>
            <person name="Gibson G."/>
            <person name="Gilbert D."/>
            <person name="Gnerre S."/>
            <person name="Godfrey J."/>
            <person name="Good R."/>
            <person name="Gotea V."/>
            <person name="Gravely B."/>
            <person name="Greenberg A.J."/>
            <person name="Griffiths-Jones S."/>
            <person name="Gross S."/>
            <person name="Guigo R."/>
            <person name="Gustafson E.A."/>
            <person name="Haerty W."/>
            <person name="Hahn M.W."/>
            <person name="Halligan D.L."/>
            <person name="Halpern A.L."/>
            <person name="Halter G.M."/>
            <person name="Han M.V."/>
            <person name="Heger A."/>
            <person name="Hillier L."/>
            <person name="Hinrichs A.S."/>
            <person name="Holmes I."/>
            <person name="Hoskins R.A."/>
            <person name="Hubisz M.J."/>
            <person name="Hultmark D."/>
            <person name="Huntley M.A."/>
            <person name="Jaffe D.B."/>
            <person name="Jagadeeshan S."/>
            <person name="Jeck W.R."/>
            <person name="Johnson J."/>
            <person name="Jones C.D."/>
            <person name="Jordan W.C."/>
            <person name="Karpen G.H."/>
            <person name="Kataoka E."/>
            <person name="Keightley P.D."/>
            <person name="Kheradpour P."/>
            <person name="Kirkness E.F."/>
            <person name="Koerich L.B."/>
            <person name="Kristiansen K."/>
            <person name="Kudrna D."/>
            <person name="Kulathinal R.J."/>
            <person name="Kumar S."/>
            <person name="Kwok R."/>
            <person name="Lander E."/>
            <person name="Langley C.H."/>
            <person name="Lapoint R."/>
            <person name="Lazzaro B.P."/>
            <person name="Lee S.J."/>
            <person name="Levesque L."/>
            <person name="Li R."/>
            <person name="Lin C.F."/>
            <person name="Lin M.F."/>
            <person name="Lindblad-Toh K."/>
            <person name="Llopart A."/>
            <person name="Long M."/>
            <person name="Low L."/>
            <person name="Lozovsky E."/>
            <person name="Lu J."/>
            <person name="Luo M."/>
            <person name="Machado C.A."/>
            <person name="Makalowski W."/>
            <person name="Marzo M."/>
            <person name="Matsuda M."/>
            <person name="Matzkin L."/>
            <person name="McAllister B."/>
            <person name="McBride C.S."/>
            <person name="McKernan B."/>
            <person name="McKernan K."/>
            <person name="Mendez-Lago M."/>
            <person name="Minx P."/>
            <person name="Mollenhauer M.U."/>
            <person name="Montooth K."/>
            <person name="Mount S.M."/>
            <person name="Mu X."/>
            <person name="Myers E."/>
            <person name="Negre B."/>
            <person name="Newfeld S."/>
            <person name="Nielsen R."/>
            <person name="Noor M.A."/>
            <person name="O'Grady P."/>
            <person name="Pachter L."/>
            <person name="Papaceit M."/>
            <person name="Parisi M.J."/>
            <person name="Parisi M."/>
            <person name="Parts L."/>
            <person name="Pedersen J.S."/>
            <person name="Pesole G."/>
            <person name="Phillippy A.M."/>
            <person name="Ponting C.P."/>
            <person name="Pop M."/>
            <person name="Porcelli D."/>
            <person name="Powell J.R."/>
            <person name="Prohaska S."/>
            <person name="Pruitt K."/>
            <person name="Puig M."/>
            <person name="Quesneville H."/>
            <person name="Ram K.R."/>
            <person name="Rand D."/>
            <person name="Rasmussen M.D."/>
            <person name="Reed L.K."/>
            <person name="Reenan R."/>
            <person name="Reily A."/>
            <person name="Remington K.A."/>
            <person name="Rieger T.T."/>
            <person name="Ritchie M.G."/>
            <person name="Robin C."/>
            <person name="Rogers Y.H."/>
            <person name="Rohde C."/>
            <person name="Rozas J."/>
            <person name="Rubenfield M.J."/>
            <person name="Ruiz A."/>
            <person name="Russo S."/>
            <person name="Salzberg S.L."/>
            <person name="Sanchez-Gracia A."/>
            <person name="Saranga D.J."/>
            <person name="Sato H."/>
            <person name="Schaeffer S.W."/>
            <person name="Schatz M.C."/>
            <person name="Schlenke T."/>
            <person name="Schwartz R."/>
            <person name="Segarra C."/>
            <person name="Singh R.S."/>
            <person name="Sirot L."/>
            <person name="Sirota M."/>
            <person name="Sisneros N.B."/>
            <person name="Smith C.D."/>
            <person name="Smith T.F."/>
            <person name="Spieth J."/>
            <person name="Stage D.E."/>
            <person name="Stark A."/>
            <person name="Stephan W."/>
            <person name="Strausberg R.L."/>
            <person name="Strempel S."/>
            <person name="Sturgill D."/>
            <person name="Sutton G."/>
            <person name="Sutton G.G."/>
            <person name="Tao W."/>
            <person name="Teichmann S."/>
            <person name="Tobari Y.N."/>
            <person name="Tomimura Y."/>
            <person name="Tsolas J.M."/>
            <person name="Valente V.L."/>
            <person name="Venter E."/>
            <person name="Venter J.C."/>
            <person name="Vicario S."/>
            <person name="Vieira F.G."/>
            <person name="Vilella A.J."/>
            <person name="Villasante A."/>
            <person name="Walenz B."/>
            <person name="Wang J."/>
            <person name="Wasserman M."/>
            <person name="Watts T."/>
            <person name="Wilson D."/>
            <person name="Wilson R.K."/>
            <person name="Wing R.A."/>
            <person name="Wolfner M.F."/>
            <person name="Wong A."/>
            <person name="Wong G.K."/>
            <person name="Wu C.I."/>
            <person name="Wu G."/>
            <person name="Yamamoto D."/>
            <person name="Yang H.P."/>
            <person name="Yang S.P."/>
            <person name="Yorke J.A."/>
            <person name="Yoshida K."/>
            <person name="Zdobnov E."/>
            <person name="Zhang P."/>
            <person name="Zhang Y."/>
            <person name="Zimin A.V."/>
            <person name="Baldwin J."/>
            <person name="Abdouelleil A."/>
            <person name="Abdulkadir J."/>
            <person name="Abebe A."/>
            <person name="Abera B."/>
            <person name="Abreu J."/>
            <person name="Acer S.C."/>
            <person name="Aftuck L."/>
            <person name="Alexander A."/>
            <person name="An P."/>
            <person name="Anderson E."/>
            <person name="Anderson S."/>
            <person name="Arachi H."/>
            <person name="Azer M."/>
            <person name="Bachantsang P."/>
            <person name="Barry A."/>
            <person name="Bayul T."/>
            <person name="Berlin A."/>
            <person name="Bessette D."/>
            <person name="Bloom T."/>
            <person name="Blye J."/>
            <person name="Boguslavskiy L."/>
            <person name="Bonnet C."/>
            <person name="Boukhgalter B."/>
            <person name="Bourzgui I."/>
            <person name="Brown A."/>
            <person name="Cahill P."/>
            <person name="Channer S."/>
            <person name="Cheshatsang Y."/>
            <person name="Chuda L."/>
            <person name="Citroen M."/>
            <person name="Collymore A."/>
            <person name="Cooke P."/>
            <person name="Costello M."/>
            <person name="D'Aco K."/>
            <person name="Daza R."/>
            <person name="De Haan G."/>
            <person name="DeGray S."/>
            <person name="DeMaso C."/>
            <person name="Dhargay N."/>
            <person name="Dooley K."/>
            <person name="Dooley E."/>
            <person name="Doricent M."/>
            <person name="Dorje P."/>
            <person name="Dorjee K."/>
            <person name="Dupes A."/>
            <person name="Elong R."/>
            <person name="Falk J."/>
            <person name="Farina A."/>
            <person name="Faro S."/>
            <person name="Ferguson D."/>
            <person name="Fisher S."/>
            <person name="Foley C.D."/>
            <person name="Franke A."/>
            <person name="Friedrich D."/>
            <person name="Gadbois L."/>
            <person name="Gearin G."/>
            <person name="Gearin C.R."/>
            <person name="Giannoukos G."/>
            <person name="Goode T."/>
            <person name="Graham J."/>
            <person name="Grandbois E."/>
            <person name="Grewal S."/>
            <person name="Gyaltsen K."/>
            <person name="Hafez N."/>
            <person name="Hagos B."/>
            <person name="Hall J."/>
            <person name="Henson C."/>
            <person name="Hollinger A."/>
            <person name="Honan T."/>
            <person name="Huard M.D."/>
            <person name="Hughes L."/>
            <person name="Hurhula B."/>
            <person name="Husby M.E."/>
            <person name="Kamat A."/>
            <person name="Kanga B."/>
            <person name="Kashin S."/>
            <person name="Khazanovich D."/>
            <person name="Kisner P."/>
            <person name="Lance K."/>
            <person name="Lara M."/>
            <person name="Lee W."/>
            <person name="Lennon N."/>
            <person name="Letendre F."/>
            <person name="LeVine R."/>
            <person name="Lipovsky A."/>
            <person name="Liu X."/>
            <person name="Liu J."/>
            <person name="Liu S."/>
            <person name="Lokyitsang T."/>
            <person name="Lokyitsang Y."/>
            <person name="Lubonja R."/>
            <person name="Lui A."/>
            <person name="MacDonald P."/>
            <person name="Magnisalis V."/>
            <person name="Maru K."/>
            <person name="Matthews C."/>
            <person name="McCusker W."/>
            <person name="McDonough S."/>
            <person name="Mehta T."/>
            <person name="Meldrim J."/>
            <person name="Meneus L."/>
            <person name="Mihai O."/>
            <person name="Mihalev A."/>
            <person name="Mihova T."/>
            <person name="Mittelman R."/>
            <person name="Mlenga V."/>
            <person name="Montmayeur A."/>
            <person name="Mulrain L."/>
            <person name="Navidi A."/>
            <person name="Naylor J."/>
            <person name="Negash T."/>
            <person name="Nguyen T."/>
            <person name="Nguyen N."/>
            <person name="Nicol R."/>
            <person name="Norbu C."/>
            <person name="Norbu N."/>
            <person name="Novod N."/>
            <person name="O'Neill B."/>
            <person name="Osman S."/>
            <person name="Markiewicz E."/>
            <person name="Oyono O.L."/>
            <person name="Patti C."/>
            <person name="Phunkhang P."/>
            <person name="Pierre F."/>
            <person name="Priest M."/>
            <person name="Raghuraman S."/>
            <person name="Rege F."/>
            <person name="Reyes R."/>
            <person name="Rise C."/>
            <person name="Rogov P."/>
            <person name="Ross K."/>
            <person name="Ryan E."/>
            <person name="Settipalli S."/>
            <person name="Shea T."/>
            <person name="Sherpa N."/>
            <person name="Shi L."/>
            <person name="Shih D."/>
            <person name="Sparrow T."/>
            <person name="Spaulding J."/>
            <person name="Stalker J."/>
            <person name="Stange-Thomann N."/>
            <person name="Stavropoulos S."/>
            <person name="Stone C."/>
            <person name="Strader C."/>
            <person name="Tesfaye S."/>
            <person name="Thomson T."/>
            <person name="Thoulutsang Y."/>
            <person name="Thoulutsang D."/>
            <person name="Topham K."/>
            <person name="Topping I."/>
            <person name="Tsamla T."/>
            <person name="Vassiliev H."/>
            <person name="Vo A."/>
            <person name="Wangchuk T."/>
            <person name="Wangdi T."/>
            <person name="Weiand M."/>
            <person name="Wilkinson J."/>
            <person name="Wilson A."/>
            <person name="Yadav S."/>
            <person name="Young G."/>
            <person name="Yu Q."/>
            <person name="Zembek L."/>
            <person name="Zhong D."/>
            <person name="Zimmer A."/>
            <person name="Zwirko Z."/>
            <person name="Jaffe D.B."/>
            <person name="Alvarez P."/>
            <person name="Brockman W."/>
            <person name="Butler J."/>
            <person name="Chin C."/>
            <person name="Gnerre S."/>
            <person name="Grabherr M."/>
            <person name="Kleber M."/>
            <person name="Mauceli E."/>
            <person name="MacCallum I."/>
        </authorList>
    </citation>
    <scope>NUCLEOTIDE SEQUENCE [LARGE SCALE GENOMIC DNA]</scope>
    <source>
        <strain evidence="3">white501</strain>
    </source>
</reference>
<feature type="compositionally biased region" description="Polar residues" evidence="1">
    <location>
        <begin position="88"/>
        <end position="98"/>
    </location>
</feature>